<sequence>METEYQKFLKFFSRTDRERLDGLDESYFRHMTDDERGMAFEFLLDIVKKGGSEESVHGIFLVNPQRAKASVGPLLKSGSLRPAAQLAAAWNLYKSEHSEEIFKVFLSSMDSADASIRAKAARYVPAAMRDDLISRLQQIIRIETDELAFLHAVEKLLKCYSVSRLTVGKEKYSYFYRGLQGDDLHVKERIFKQLEKSRK</sequence>
<reference evidence="2" key="1">
    <citation type="journal article" date="2019" name="Int. J. Syst. Evol. Microbiol.">
        <title>The Global Catalogue of Microorganisms (GCM) 10K type strain sequencing project: providing services to taxonomists for standard genome sequencing and annotation.</title>
        <authorList>
            <consortium name="The Broad Institute Genomics Platform"/>
            <consortium name="The Broad Institute Genome Sequencing Center for Infectious Disease"/>
            <person name="Wu L."/>
            <person name="Ma J."/>
        </authorList>
    </citation>
    <scope>NUCLEOTIDE SEQUENCE [LARGE SCALE GENOMIC DNA]</scope>
    <source>
        <strain evidence="2">CGMCC 1.15931</strain>
    </source>
</reference>
<evidence type="ECO:0000313" key="2">
    <source>
        <dbReference type="Proteomes" id="UP000622638"/>
    </source>
</evidence>
<comment type="caution">
    <text evidence="1">The sequence shown here is derived from an EMBL/GenBank/DDBJ whole genome shotgun (WGS) entry which is preliminary data.</text>
</comment>
<protein>
    <recommendedName>
        <fullName evidence="3">HEAT repeat domain-containing protein</fullName>
    </recommendedName>
</protein>
<evidence type="ECO:0000313" key="1">
    <source>
        <dbReference type="EMBL" id="GGC04219.1"/>
    </source>
</evidence>
<accession>A0ABQ1KRD2</accession>
<proteinExistence type="predicted"/>
<dbReference type="EMBL" id="BMKG01000010">
    <property type="protein sequence ID" value="GGC04219.1"/>
    <property type="molecule type" value="Genomic_DNA"/>
</dbReference>
<gene>
    <name evidence="1" type="ORF">GCM10011572_27700</name>
</gene>
<name>A0ABQ1KRD2_9BURK</name>
<dbReference type="Proteomes" id="UP000622638">
    <property type="component" value="Unassembled WGS sequence"/>
</dbReference>
<evidence type="ECO:0008006" key="3">
    <source>
        <dbReference type="Google" id="ProtNLM"/>
    </source>
</evidence>
<organism evidence="1 2">
    <name type="scientific">Pseudoduganella buxea</name>
    <dbReference type="NCBI Taxonomy" id="1949069"/>
    <lineage>
        <taxon>Bacteria</taxon>
        <taxon>Pseudomonadati</taxon>
        <taxon>Pseudomonadota</taxon>
        <taxon>Betaproteobacteria</taxon>
        <taxon>Burkholderiales</taxon>
        <taxon>Oxalobacteraceae</taxon>
        <taxon>Telluria group</taxon>
        <taxon>Pseudoduganella</taxon>
    </lineage>
</organism>
<keyword evidence="2" id="KW-1185">Reference proteome</keyword>